<dbReference type="EMBL" id="JAINUF010000007">
    <property type="protein sequence ID" value="KAJ8354453.1"/>
    <property type="molecule type" value="Genomic_DNA"/>
</dbReference>
<dbReference type="AlphaFoldDB" id="A0A9Q1IVY8"/>
<dbReference type="Proteomes" id="UP001152622">
    <property type="component" value="Chromosome 7"/>
</dbReference>
<protein>
    <submittedName>
        <fullName evidence="1">Uncharacterized protein</fullName>
    </submittedName>
</protein>
<comment type="caution">
    <text evidence="1">The sequence shown here is derived from an EMBL/GenBank/DDBJ whole genome shotgun (WGS) entry which is preliminary data.</text>
</comment>
<gene>
    <name evidence="1" type="ORF">SKAU_G00220200</name>
</gene>
<proteinExistence type="predicted"/>
<accession>A0A9Q1IVY8</accession>
<name>A0A9Q1IVY8_SYNKA</name>
<reference evidence="1" key="1">
    <citation type="journal article" date="2023" name="Science">
        <title>Genome structures resolve the early diversification of teleost fishes.</title>
        <authorList>
            <person name="Parey E."/>
            <person name="Louis A."/>
            <person name="Montfort J."/>
            <person name="Bouchez O."/>
            <person name="Roques C."/>
            <person name="Iampietro C."/>
            <person name="Lluch J."/>
            <person name="Castinel A."/>
            <person name="Donnadieu C."/>
            <person name="Desvignes T."/>
            <person name="Floi Bucao C."/>
            <person name="Jouanno E."/>
            <person name="Wen M."/>
            <person name="Mejri S."/>
            <person name="Dirks R."/>
            <person name="Jansen H."/>
            <person name="Henkel C."/>
            <person name="Chen W.J."/>
            <person name="Zahm M."/>
            <person name="Cabau C."/>
            <person name="Klopp C."/>
            <person name="Thompson A.W."/>
            <person name="Robinson-Rechavi M."/>
            <person name="Braasch I."/>
            <person name="Lecointre G."/>
            <person name="Bobe J."/>
            <person name="Postlethwait J.H."/>
            <person name="Berthelot C."/>
            <person name="Roest Crollius H."/>
            <person name="Guiguen Y."/>
        </authorList>
    </citation>
    <scope>NUCLEOTIDE SEQUENCE</scope>
    <source>
        <strain evidence="1">WJC10195</strain>
    </source>
</reference>
<evidence type="ECO:0000313" key="1">
    <source>
        <dbReference type="EMBL" id="KAJ8354453.1"/>
    </source>
</evidence>
<keyword evidence="2" id="KW-1185">Reference proteome</keyword>
<organism evidence="1 2">
    <name type="scientific">Synaphobranchus kaupii</name>
    <name type="common">Kaup's arrowtooth eel</name>
    <dbReference type="NCBI Taxonomy" id="118154"/>
    <lineage>
        <taxon>Eukaryota</taxon>
        <taxon>Metazoa</taxon>
        <taxon>Chordata</taxon>
        <taxon>Craniata</taxon>
        <taxon>Vertebrata</taxon>
        <taxon>Euteleostomi</taxon>
        <taxon>Actinopterygii</taxon>
        <taxon>Neopterygii</taxon>
        <taxon>Teleostei</taxon>
        <taxon>Anguilliformes</taxon>
        <taxon>Synaphobranchidae</taxon>
        <taxon>Synaphobranchus</taxon>
    </lineage>
</organism>
<sequence length="94" mass="10714">MGSELRYQVLQESTFSVKEQHLIISQTGRSDGDGDGDRLRFTALPAARWLMSLPLSRVRVPDRAATRGFTAAISRRRSIAPRAARRNRNDRFDR</sequence>
<evidence type="ECO:0000313" key="2">
    <source>
        <dbReference type="Proteomes" id="UP001152622"/>
    </source>
</evidence>